<protein>
    <recommendedName>
        <fullName evidence="12">Sensory neuron membrane protein 2</fullName>
    </recommendedName>
</protein>
<dbReference type="PRINTS" id="PR01609">
    <property type="entry name" value="CD36FAMILY"/>
</dbReference>
<dbReference type="PANTHER" id="PTHR11923">
    <property type="entry name" value="SCAVENGER RECEPTOR CLASS B TYPE-1 SR-B1"/>
    <property type="match status" value="1"/>
</dbReference>
<evidence type="ECO:0000256" key="5">
    <source>
        <dbReference type="ARBA" id="ARBA00022692"/>
    </source>
</evidence>
<dbReference type="Pfam" id="PF01130">
    <property type="entry name" value="CD36"/>
    <property type="match status" value="1"/>
</dbReference>
<reference evidence="16" key="2">
    <citation type="submission" date="2025-04" db="UniProtKB">
        <authorList>
            <consortium name="RefSeq"/>
        </authorList>
    </citation>
    <scope>IDENTIFICATION</scope>
    <source>
        <strain evidence="16">Aabys</strain>
    </source>
</reference>
<evidence type="ECO:0000256" key="7">
    <source>
        <dbReference type="ARBA" id="ARBA00022989"/>
    </source>
</evidence>
<keyword evidence="15" id="KW-1185">Reference proteome</keyword>
<dbReference type="AlphaFoldDB" id="A0A1I8MLR4"/>
<comment type="subcellular location">
    <subcellularLocation>
        <location evidence="1">Cell membrane</location>
    </subcellularLocation>
</comment>
<dbReference type="VEuPathDB" id="VectorBase:MDOMA2_009370"/>
<evidence type="ECO:0000256" key="10">
    <source>
        <dbReference type="ARBA" id="ARBA00023170"/>
    </source>
</evidence>
<evidence type="ECO:0000256" key="12">
    <source>
        <dbReference type="ARBA" id="ARBA00040645"/>
    </source>
</evidence>
<keyword evidence="9" id="KW-1015">Disulfide bond</keyword>
<dbReference type="GO" id="GO:0007608">
    <property type="term" value="P:sensory perception of smell"/>
    <property type="evidence" value="ECO:0007669"/>
    <property type="project" value="UniProtKB-KW"/>
</dbReference>
<evidence type="ECO:0000256" key="9">
    <source>
        <dbReference type="ARBA" id="ARBA00023157"/>
    </source>
</evidence>
<feature type="transmembrane region" description="Helical" evidence="13">
    <location>
        <begin position="480"/>
        <end position="502"/>
    </location>
</feature>
<evidence type="ECO:0000256" key="1">
    <source>
        <dbReference type="ARBA" id="ARBA00004236"/>
    </source>
</evidence>
<dbReference type="VEuPathDB" id="VectorBase:MDOA006272"/>
<reference evidence="14" key="1">
    <citation type="submission" date="2020-05" db="UniProtKB">
        <authorList>
            <consortium name="EnsemblMetazoa"/>
        </authorList>
    </citation>
    <scope>IDENTIFICATION</scope>
    <source>
        <strain evidence="14">Aabys</strain>
    </source>
</reference>
<dbReference type="InterPro" id="IPR002159">
    <property type="entry name" value="CD36_fam"/>
</dbReference>
<name>A0A1I8MLR4_MUSDO</name>
<accession>A0A1I8MLR4</accession>
<evidence type="ECO:0000313" key="15">
    <source>
        <dbReference type="Proteomes" id="UP001652621"/>
    </source>
</evidence>
<dbReference type="GO" id="GO:0005044">
    <property type="term" value="F:scavenger receptor activity"/>
    <property type="evidence" value="ECO:0007669"/>
    <property type="project" value="TreeGrafter"/>
</dbReference>
<evidence type="ECO:0000313" key="14">
    <source>
        <dbReference type="EnsemblMetazoa" id="MDOA006272-PA"/>
    </source>
</evidence>
<evidence type="ECO:0000256" key="3">
    <source>
        <dbReference type="ARBA" id="ARBA00022475"/>
    </source>
</evidence>
<keyword evidence="11" id="KW-0325">Glycoprotein</keyword>
<organism evidence="14">
    <name type="scientific">Musca domestica</name>
    <name type="common">House fly</name>
    <dbReference type="NCBI Taxonomy" id="7370"/>
    <lineage>
        <taxon>Eukaryota</taxon>
        <taxon>Metazoa</taxon>
        <taxon>Ecdysozoa</taxon>
        <taxon>Arthropoda</taxon>
        <taxon>Hexapoda</taxon>
        <taxon>Insecta</taxon>
        <taxon>Pterygota</taxon>
        <taxon>Neoptera</taxon>
        <taxon>Endopterygota</taxon>
        <taxon>Diptera</taxon>
        <taxon>Brachycera</taxon>
        <taxon>Muscomorpha</taxon>
        <taxon>Muscoidea</taxon>
        <taxon>Muscidae</taxon>
        <taxon>Musca</taxon>
    </lineage>
</organism>
<keyword evidence="4" id="KW-0716">Sensory transduction</keyword>
<evidence type="ECO:0000256" key="8">
    <source>
        <dbReference type="ARBA" id="ARBA00023136"/>
    </source>
</evidence>
<dbReference type="Proteomes" id="UP001652621">
    <property type="component" value="Unplaced"/>
</dbReference>
<keyword evidence="8 13" id="KW-0472">Membrane</keyword>
<evidence type="ECO:0000256" key="11">
    <source>
        <dbReference type="ARBA" id="ARBA00023180"/>
    </source>
</evidence>
<evidence type="ECO:0000256" key="4">
    <source>
        <dbReference type="ARBA" id="ARBA00022606"/>
    </source>
</evidence>
<dbReference type="RefSeq" id="XP_005186660.1">
    <property type="nucleotide sequence ID" value="XM_005186603.3"/>
</dbReference>
<proteinExistence type="inferred from homology"/>
<evidence type="ECO:0000256" key="6">
    <source>
        <dbReference type="ARBA" id="ARBA00022725"/>
    </source>
</evidence>
<dbReference type="PANTHER" id="PTHR11923:SF109">
    <property type="entry name" value="SENSORY NEURON MEMBRANE PROTEIN 2"/>
    <property type="match status" value="1"/>
</dbReference>
<sequence>MFKLSLPWPLLGAFAGIVVSVLGAYCGWFMFPNMVHKKVEESVIITDGSEQYKRFIQLPQPLTFKVYIFNVTNPMRVQQGALPIVKEVGPYVYKQYRRKRVKHFSRDGSKITFTQDQLYVFDEEASAPYRETDHIVALNMHMNSVLQIGENDPGLAILLVHLNANIKAIFNDPKSMFVRTTVKEYLFDGVRFCINPQGLAKAICNQIKDGGSKTIRELKDGSLAFSFFNHKNGTGREVYEVHTGKDDPMRVLEIQKLDDNHHLQVWLNASESETSTCNQINGTDASSYPPFRQKGDSMFIFSSDICRSVQLFYQKEIQYKGIPGYRYSIGENFINDIGPEHDNECFCVDKLTNVIKRKNGCLYAGAMDLTNCLDAPVILTLPHMLGASNEYTKTIKGLKPDAKIHQTFVDVQHLTGTPLQGGKRVQFNMFLKSINRISITENLTTSLMPAIWVEEGIELNDEMVAFFKKRLINTLKTLDIIHWAALFGGFGVAAICLIYYVVQRRKPVVIEAPLK</sequence>
<evidence type="ECO:0000256" key="13">
    <source>
        <dbReference type="SAM" id="Phobius"/>
    </source>
</evidence>
<dbReference type="EnsemblMetazoa" id="MDOA006272-RA">
    <property type="protein sequence ID" value="MDOA006272-PA"/>
    <property type="gene ID" value="MDOA006272"/>
</dbReference>
<keyword evidence="3" id="KW-1003">Cell membrane</keyword>
<keyword evidence="5 13" id="KW-0812">Transmembrane</keyword>
<dbReference type="GO" id="GO:0005886">
    <property type="term" value="C:plasma membrane"/>
    <property type="evidence" value="ECO:0007669"/>
    <property type="project" value="UniProtKB-SubCell"/>
</dbReference>
<gene>
    <name evidence="14" type="primary">101895787</name>
    <name evidence="16" type="synonym">LOC101895787</name>
</gene>
<dbReference type="GO" id="GO:0005737">
    <property type="term" value="C:cytoplasm"/>
    <property type="evidence" value="ECO:0007669"/>
    <property type="project" value="TreeGrafter"/>
</dbReference>
<dbReference type="OrthoDB" id="195015at2759"/>
<keyword evidence="10" id="KW-0675">Receptor</keyword>
<keyword evidence="6" id="KW-0552">Olfaction</keyword>
<evidence type="ECO:0000313" key="16">
    <source>
        <dbReference type="RefSeq" id="XP_005186660.1"/>
    </source>
</evidence>
<comment type="similarity">
    <text evidence="2">Belongs to the CD36 family.</text>
</comment>
<keyword evidence="7 13" id="KW-1133">Transmembrane helix</keyword>
<evidence type="ECO:0000256" key="2">
    <source>
        <dbReference type="ARBA" id="ARBA00010532"/>
    </source>
</evidence>